<keyword evidence="1" id="KW-0732">Signal</keyword>
<dbReference type="SUPFAM" id="SSF55383">
    <property type="entry name" value="Copper amine oxidase, domain N"/>
    <property type="match status" value="1"/>
</dbReference>
<feature type="domain" description="Copper amine oxidase-like N-terminal" evidence="2">
    <location>
        <begin position="18"/>
        <end position="82"/>
    </location>
</feature>
<feature type="chain" id="PRO_5046625114" evidence="1">
    <location>
        <begin position="23"/>
        <end position="304"/>
    </location>
</feature>
<feature type="signal peptide" evidence="1">
    <location>
        <begin position="1"/>
        <end position="22"/>
    </location>
</feature>
<comment type="caution">
    <text evidence="3">The sequence shown here is derived from an EMBL/GenBank/DDBJ whole genome shotgun (WGS) entry which is preliminary data.</text>
</comment>
<reference evidence="3 4" key="1">
    <citation type="submission" date="2022-09" db="EMBL/GenBank/DDBJ databases">
        <authorList>
            <person name="Han X.L."/>
            <person name="Wang Q."/>
            <person name="Lu T."/>
        </authorList>
    </citation>
    <scope>NUCLEOTIDE SEQUENCE [LARGE SCALE GENOMIC DNA]</scope>
    <source>
        <strain evidence="3 4">WQ 127069</strain>
    </source>
</reference>
<protein>
    <submittedName>
        <fullName evidence="3">Copper amine oxidase N-terminal domain-containing protein</fullName>
    </submittedName>
</protein>
<dbReference type="InterPro" id="IPR012854">
    <property type="entry name" value="Cu_amine_oxidase-like_N"/>
</dbReference>
<dbReference type="InterPro" id="IPR036582">
    <property type="entry name" value="Mao_N_sf"/>
</dbReference>
<proteinExistence type="predicted"/>
<sequence>MKKFISGLVLGLGISAASVGYASDTVQMYLFNARYMFNGEEKIVEDPYKSLNYEGHIYLPIRFIAENTGLQVNYDELLQTVSVKASPVYISKSSAITLAKSTDKLNNDVRWEAQFIDIHRNDSNSQLMDRAVWKVNGLYPASNKTIVTLDAETGEQFSLTKLEAWGEVIPPTPDMGLVYGLAVNALLKSDPGLTREMKYIAVDPTGLKDLGEGDMEEILQSLNGNGVLVMKASFDELKAKGMVRDVNALEGVLLIVEKVVYAKDSILIDGYIFKTGLAAASSRITIQRDGEGWRISSVQGRGVS</sequence>
<evidence type="ECO:0000256" key="1">
    <source>
        <dbReference type="SAM" id="SignalP"/>
    </source>
</evidence>
<dbReference type="RefSeq" id="WP_262683541.1">
    <property type="nucleotide sequence ID" value="NZ_JAOQIO010000019.1"/>
</dbReference>
<name>A0ABT2UBY8_9BACL</name>
<evidence type="ECO:0000313" key="4">
    <source>
        <dbReference type="Proteomes" id="UP001652445"/>
    </source>
</evidence>
<gene>
    <name evidence="3" type="ORF">OB236_08365</name>
</gene>
<dbReference type="Proteomes" id="UP001652445">
    <property type="component" value="Unassembled WGS sequence"/>
</dbReference>
<keyword evidence="4" id="KW-1185">Reference proteome</keyword>
<evidence type="ECO:0000313" key="3">
    <source>
        <dbReference type="EMBL" id="MCU6792138.1"/>
    </source>
</evidence>
<dbReference type="Pfam" id="PF07833">
    <property type="entry name" value="Cu_amine_oxidN1"/>
    <property type="match status" value="1"/>
</dbReference>
<dbReference type="EMBL" id="JAOQIO010000019">
    <property type="protein sequence ID" value="MCU6792138.1"/>
    <property type="molecule type" value="Genomic_DNA"/>
</dbReference>
<evidence type="ECO:0000259" key="2">
    <source>
        <dbReference type="Pfam" id="PF07833"/>
    </source>
</evidence>
<organism evidence="3 4">
    <name type="scientific">Paenibacillus baimaensis</name>
    <dbReference type="NCBI Taxonomy" id="2982185"/>
    <lineage>
        <taxon>Bacteria</taxon>
        <taxon>Bacillati</taxon>
        <taxon>Bacillota</taxon>
        <taxon>Bacilli</taxon>
        <taxon>Bacillales</taxon>
        <taxon>Paenibacillaceae</taxon>
        <taxon>Paenibacillus</taxon>
    </lineage>
</organism>
<accession>A0ABT2UBY8</accession>